<dbReference type="InterPro" id="IPR011989">
    <property type="entry name" value="ARM-like"/>
</dbReference>
<organism evidence="1 2">
    <name type="scientific">Actinidia rufa</name>
    <dbReference type="NCBI Taxonomy" id="165716"/>
    <lineage>
        <taxon>Eukaryota</taxon>
        <taxon>Viridiplantae</taxon>
        <taxon>Streptophyta</taxon>
        <taxon>Embryophyta</taxon>
        <taxon>Tracheophyta</taxon>
        <taxon>Spermatophyta</taxon>
        <taxon>Magnoliopsida</taxon>
        <taxon>eudicotyledons</taxon>
        <taxon>Gunneridae</taxon>
        <taxon>Pentapetalae</taxon>
        <taxon>asterids</taxon>
        <taxon>Ericales</taxon>
        <taxon>Actinidiaceae</taxon>
        <taxon>Actinidia</taxon>
    </lineage>
</organism>
<keyword evidence="2" id="KW-1185">Reference proteome</keyword>
<name>A0A7J0F3G4_9ERIC</name>
<reference evidence="1 2" key="1">
    <citation type="submission" date="2019-07" db="EMBL/GenBank/DDBJ databases">
        <title>De Novo Assembly of kiwifruit Actinidia rufa.</title>
        <authorList>
            <person name="Sugita-Konishi S."/>
            <person name="Sato K."/>
            <person name="Mori E."/>
            <person name="Abe Y."/>
            <person name="Kisaki G."/>
            <person name="Hamano K."/>
            <person name="Suezawa K."/>
            <person name="Otani M."/>
            <person name="Fukuda T."/>
            <person name="Manabe T."/>
            <person name="Gomi K."/>
            <person name="Tabuchi M."/>
            <person name="Akimitsu K."/>
            <person name="Kataoka I."/>
        </authorList>
    </citation>
    <scope>NUCLEOTIDE SEQUENCE [LARGE SCALE GENOMIC DNA]</scope>
    <source>
        <strain evidence="2">cv. Fuchu</strain>
    </source>
</reference>
<dbReference type="GO" id="GO:0000774">
    <property type="term" value="F:adenyl-nucleotide exchange factor activity"/>
    <property type="evidence" value="ECO:0007669"/>
    <property type="project" value="TreeGrafter"/>
</dbReference>
<dbReference type="GO" id="GO:0005783">
    <property type="term" value="C:endoplasmic reticulum"/>
    <property type="evidence" value="ECO:0007669"/>
    <property type="project" value="TreeGrafter"/>
</dbReference>
<gene>
    <name evidence="1" type="ORF">Acr_08g0016180</name>
</gene>
<dbReference type="EMBL" id="BJWL01000008">
    <property type="protein sequence ID" value="GFY93222.1"/>
    <property type="molecule type" value="Genomic_DNA"/>
</dbReference>
<dbReference type="Proteomes" id="UP000585474">
    <property type="component" value="Unassembled WGS sequence"/>
</dbReference>
<dbReference type="PANTHER" id="PTHR19316:SF18">
    <property type="entry name" value="HSP70-BINDING PROTEIN 1"/>
    <property type="match status" value="1"/>
</dbReference>
<comment type="caution">
    <text evidence="1">The sequence shown here is derived from an EMBL/GenBank/DDBJ whole genome shotgun (WGS) entry which is preliminary data.</text>
</comment>
<protein>
    <submittedName>
        <fullName evidence="1">Fes1B</fullName>
    </submittedName>
</protein>
<accession>A0A7J0F3G4</accession>
<sequence length="159" mass="17562">MEANGLEPVISNFTSDPDVIVHTKALGALSSLIRDNKPRVTAFRLANGYGALRDAVVREAALCGLLELARDRHCGQSSLSEDEEQLKQVLQDCIEGISFMSTEDLAAAREERQLVDSLWNMCYKKPSSLRENKLLFFPGEDAPPPSASFLNLLLERGLQ</sequence>
<dbReference type="Gene3D" id="1.25.10.10">
    <property type="entry name" value="Leucine-rich Repeat Variant"/>
    <property type="match status" value="1"/>
</dbReference>
<proteinExistence type="predicted"/>
<dbReference type="PANTHER" id="PTHR19316">
    <property type="entry name" value="PROTEIN FOLDING REGULATOR"/>
    <property type="match status" value="1"/>
</dbReference>
<dbReference type="OrthoDB" id="10250458at2759"/>
<dbReference type="SUPFAM" id="SSF48371">
    <property type="entry name" value="ARM repeat"/>
    <property type="match status" value="1"/>
</dbReference>
<dbReference type="InterPro" id="IPR050693">
    <property type="entry name" value="Hsp70_NEF-Inhibitors"/>
</dbReference>
<dbReference type="AlphaFoldDB" id="A0A7J0F3G4"/>
<dbReference type="InterPro" id="IPR016024">
    <property type="entry name" value="ARM-type_fold"/>
</dbReference>
<evidence type="ECO:0000313" key="2">
    <source>
        <dbReference type="Proteomes" id="UP000585474"/>
    </source>
</evidence>
<evidence type="ECO:0000313" key="1">
    <source>
        <dbReference type="EMBL" id="GFY93222.1"/>
    </source>
</evidence>